<evidence type="ECO:0000256" key="3">
    <source>
        <dbReference type="ARBA" id="ARBA00022989"/>
    </source>
</evidence>
<dbReference type="NCBIfam" id="NF003243">
    <property type="entry name" value="PRK04201.1"/>
    <property type="match status" value="1"/>
</dbReference>
<evidence type="ECO:0000313" key="6">
    <source>
        <dbReference type="EMBL" id="MSU06807.1"/>
    </source>
</evidence>
<feature type="transmembrane region" description="Helical" evidence="5">
    <location>
        <begin position="233"/>
        <end position="251"/>
    </location>
</feature>
<comment type="caution">
    <text evidence="6">The sequence shown here is derived from an EMBL/GenBank/DDBJ whole genome shotgun (WGS) entry which is preliminary data.</text>
</comment>
<dbReference type="InterPro" id="IPR003689">
    <property type="entry name" value="ZIP"/>
</dbReference>
<evidence type="ECO:0000256" key="1">
    <source>
        <dbReference type="ARBA" id="ARBA00004141"/>
    </source>
</evidence>
<feature type="transmembrane region" description="Helical" evidence="5">
    <location>
        <begin position="31"/>
        <end position="49"/>
    </location>
</feature>
<feature type="transmembrane region" description="Helical" evidence="5">
    <location>
        <begin position="139"/>
        <end position="162"/>
    </location>
</feature>
<evidence type="ECO:0000256" key="5">
    <source>
        <dbReference type="SAM" id="Phobius"/>
    </source>
</evidence>
<dbReference type="PANTHER" id="PTHR11040">
    <property type="entry name" value="ZINC/IRON TRANSPORTER"/>
    <property type="match status" value="1"/>
</dbReference>
<evidence type="ECO:0000256" key="4">
    <source>
        <dbReference type="ARBA" id="ARBA00023136"/>
    </source>
</evidence>
<comment type="subcellular location">
    <subcellularLocation>
        <location evidence="1">Membrane</location>
        <topology evidence="1">Multi-pass membrane protein</topology>
    </subcellularLocation>
</comment>
<name>A0A7X2PDD8_9SPIO</name>
<keyword evidence="2 5" id="KW-0812">Transmembrane</keyword>
<protein>
    <submittedName>
        <fullName evidence="6">Zinc transporter ZupT</fullName>
    </submittedName>
</protein>
<reference evidence="6 7" key="1">
    <citation type="submission" date="2019-08" db="EMBL/GenBank/DDBJ databases">
        <title>In-depth cultivation of the pig gut microbiome towards novel bacterial diversity and tailored functional studies.</title>
        <authorList>
            <person name="Wylensek D."/>
            <person name="Hitch T.C.A."/>
            <person name="Clavel T."/>
        </authorList>
    </citation>
    <scope>NUCLEOTIDE SEQUENCE [LARGE SCALE GENOMIC DNA]</scope>
    <source>
        <strain evidence="6 7">NM-380-WT-3C1</strain>
    </source>
</reference>
<feature type="transmembrane region" description="Helical" evidence="5">
    <location>
        <begin position="6"/>
        <end position="24"/>
    </location>
</feature>
<feature type="transmembrane region" description="Helical" evidence="5">
    <location>
        <begin position="174"/>
        <end position="197"/>
    </location>
</feature>
<proteinExistence type="predicted"/>
<sequence>MTYAFILSLLAGLSTAIGGLMPLFQKKVSSSFLCFSLGLSAGVMVYVSFMEILPESISLLENSFSPRVSGIIALACFFLGMLFIALIDKAIPENENPHEFGTEFSLQKMGLFSALVIAIHNFPEGLATFLSAYEDPAQGISIAIAIALHNIPEGITVAAPIYHATGAKRKAFMMSLFSGLAEPLGALLGFILIKTIFPSSVLSYVYAAVAGIMIYLSFDEILPTAETYGRHHLVIWGVILGMLIMGISLALL</sequence>
<accession>A0A7X2PDD8</accession>
<feature type="transmembrane region" description="Helical" evidence="5">
    <location>
        <begin position="69"/>
        <end position="88"/>
    </location>
</feature>
<dbReference type="GO" id="GO:0016020">
    <property type="term" value="C:membrane"/>
    <property type="evidence" value="ECO:0007669"/>
    <property type="project" value="UniProtKB-SubCell"/>
</dbReference>
<evidence type="ECO:0000256" key="2">
    <source>
        <dbReference type="ARBA" id="ARBA00022692"/>
    </source>
</evidence>
<dbReference type="RefSeq" id="WP_154425961.1">
    <property type="nucleotide sequence ID" value="NZ_JAQYGB010000090.1"/>
</dbReference>
<dbReference type="Proteomes" id="UP000460549">
    <property type="component" value="Unassembled WGS sequence"/>
</dbReference>
<keyword evidence="3 5" id="KW-1133">Transmembrane helix</keyword>
<dbReference type="Pfam" id="PF02535">
    <property type="entry name" value="Zip"/>
    <property type="match status" value="1"/>
</dbReference>
<dbReference type="AlphaFoldDB" id="A0A7X2PDD8"/>
<feature type="transmembrane region" description="Helical" evidence="5">
    <location>
        <begin position="203"/>
        <end position="221"/>
    </location>
</feature>
<keyword evidence="7" id="KW-1185">Reference proteome</keyword>
<dbReference type="EMBL" id="VUNN01000017">
    <property type="protein sequence ID" value="MSU06807.1"/>
    <property type="molecule type" value="Genomic_DNA"/>
</dbReference>
<evidence type="ECO:0000313" key="7">
    <source>
        <dbReference type="Proteomes" id="UP000460549"/>
    </source>
</evidence>
<keyword evidence="4 5" id="KW-0472">Membrane</keyword>
<gene>
    <name evidence="6" type="primary">zupT</name>
    <name evidence="6" type="ORF">FYJ80_08470</name>
</gene>
<organism evidence="6 7">
    <name type="scientific">Bullifex porci</name>
    <dbReference type="NCBI Taxonomy" id="2606638"/>
    <lineage>
        <taxon>Bacteria</taxon>
        <taxon>Pseudomonadati</taxon>
        <taxon>Spirochaetota</taxon>
        <taxon>Spirochaetia</taxon>
        <taxon>Spirochaetales</taxon>
        <taxon>Spirochaetaceae</taxon>
        <taxon>Bullifex</taxon>
    </lineage>
</organism>
<dbReference type="GO" id="GO:0005385">
    <property type="term" value="F:zinc ion transmembrane transporter activity"/>
    <property type="evidence" value="ECO:0007669"/>
    <property type="project" value="TreeGrafter"/>
</dbReference>
<dbReference type="PANTHER" id="PTHR11040:SF205">
    <property type="entry name" value="ZINC TRANSPORTER ZUPT"/>
    <property type="match status" value="1"/>
</dbReference>